<reference evidence="1" key="1">
    <citation type="submission" date="2014-11" db="EMBL/GenBank/DDBJ databases">
        <authorList>
            <person name="Amaro Gonzalez C."/>
        </authorList>
    </citation>
    <scope>NUCLEOTIDE SEQUENCE</scope>
</reference>
<dbReference type="EMBL" id="GBXM01028374">
    <property type="protein sequence ID" value="JAH80203.1"/>
    <property type="molecule type" value="Transcribed_RNA"/>
</dbReference>
<accession>A0A0E9VSG5</accession>
<evidence type="ECO:0000313" key="1">
    <source>
        <dbReference type="EMBL" id="JAH80203.1"/>
    </source>
</evidence>
<proteinExistence type="predicted"/>
<organism evidence="1">
    <name type="scientific">Anguilla anguilla</name>
    <name type="common">European freshwater eel</name>
    <name type="synonym">Muraena anguilla</name>
    <dbReference type="NCBI Taxonomy" id="7936"/>
    <lineage>
        <taxon>Eukaryota</taxon>
        <taxon>Metazoa</taxon>
        <taxon>Chordata</taxon>
        <taxon>Craniata</taxon>
        <taxon>Vertebrata</taxon>
        <taxon>Euteleostomi</taxon>
        <taxon>Actinopterygii</taxon>
        <taxon>Neopterygii</taxon>
        <taxon>Teleostei</taxon>
        <taxon>Anguilliformes</taxon>
        <taxon>Anguillidae</taxon>
        <taxon>Anguilla</taxon>
    </lineage>
</organism>
<sequence>MVVERSTVAIHVLSLGRSFLDVHNHEVHKPSKSQPECLE</sequence>
<dbReference type="AlphaFoldDB" id="A0A0E9VSG5"/>
<reference evidence="1" key="2">
    <citation type="journal article" date="2015" name="Fish Shellfish Immunol.">
        <title>Early steps in the European eel (Anguilla anguilla)-Vibrio vulnificus interaction in the gills: Role of the RtxA13 toxin.</title>
        <authorList>
            <person name="Callol A."/>
            <person name="Pajuelo D."/>
            <person name="Ebbesson L."/>
            <person name="Teles M."/>
            <person name="MacKenzie S."/>
            <person name="Amaro C."/>
        </authorList>
    </citation>
    <scope>NUCLEOTIDE SEQUENCE</scope>
</reference>
<name>A0A0E9VSG5_ANGAN</name>
<protein>
    <submittedName>
        <fullName evidence="1">Uncharacterized protein</fullName>
    </submittedName>
</protein>